<gene>
    <name evidence="3" type="primary">otsB</name>
    <name evidence="3" type="ORF">NCTC11343_01196</name>
</gene>
<dbReference type="Proteomes" id="UP000251241">
    <property type="component" value="Unassembled WGS sequence"/>
</dbReference>
<comment type="pathway">
    <text evidence="2">Glycan biosynthesis; trehalose biosynthesis.</text>
</comment>
<dbReference type="UniPathway" id="UPA00299"/>
<comment type="similarity">
    <text evidence="1">Belongs to the glycosyltransferase 20 family.</text>
</comment>
<comment type="cofactor">
    <cofactor evidence="2">
        <name>Mg(2+)</name>
        <dbReference type="ChEBI" id="CHEBI:18420"/>
    </cofactor>
</comment>
<keyword evidence="2" id="KW-0479">Metal-binding</keyword>
<dbReference type="InterPro" id="IPR003337">
    <property type="entry name" value="Trehalose_PPase"/>
</dbReference>
<evidence type="ECO:0000256" key="1">
    <source>
        <dbReference type="ARBA" id="ARBA00008799"/>
    </source>
</evidence>
<comment type="similarity">
    <text evidence="2">Belongs to the trehalose phosphatase family.</text>
</comment>
<dbReference type="Pfam" id="PF02358">
    <property type="entry name" value="Trehalose_PPase"/>
    <property type="match status" value="1"/>
</dbReference>
<evidence type="ECO:0000313" key="4">
    <source>
        <dbReference type="Proteomes" id="UP000251241"/>
    </source>
</evidence>
<dbReference type="GO" id="GO:0046872">
    <property type="term" value="F:metal ion binding"/>
    <property type="evidence" value="ECO:0007669"/>
    <property type="project" value="UniProtKB-KW"/>
</dbReference>
<comment type="catalytic activity">
    <reaction evidence="2">
        <text>alpha,alpha-trehalose 6-phosphate + H2O = alpha,alpha-trehalose + phosphate</text>
        <dbReference type="Rhea" id="RHEA:23420"/>
        <dbReference type="ChEBI" id="CHEBI:15377"/>
        <dbReference type="ChEBI" id="CHEBI:16551"/>
        <dbReference type="ChEBI" id="CHEBI:43474"/>
        <dbReference type="ChEBI" id="CHEBI:58429"/>
        <dbReference type="EC" id="3.1.3.12"/>
    </reaction>
</comment>
<organism evidence="3 4">
    <name type="scientific">Sphingobacterium multivorum</name>
    <dbReference type="NCBI Taxonomy" id="28454"/>
    <lineage>
        <taxon>Bacteria</taxon>
        <taxon>Pseudomonadati</taxon>
        <taxon>Bacteroidota</taxon>
        <taxon>Sphingobacteriia</taxon>
        <taxon>Sphingobacteriales</taxon>
        <taxon>Sphingobacteriaceae</taxon>
        <taxon>Sphingobacterium</taxon>
    </lineage>
</organism>
<proteinExistence type="inferred from homology"/>
<sequence length="138" mass="15471">MEKLADQTPGAFIEVKPYSLAWHYRKVELGLGELKATELKEILNPMLNDYGLQLLDGNAVIEVKNTEVNKGKAALEIAGHIKADFMLAIGDDITDEDLFRYLPQSTISIKVGSNKSAAKYYLDEQEDVLQFLNQLIIK</sequence>
<evidence type="ECO:0000256" key="2">
    <source>
        <dbReference type="RuleBase" id="RU361117"/>
    </source>
</evidence>
<evidence type="ECO:0000313" key="3">
    <source>
        <dbReference type="EMBL" id="SPZ84652.1"/>
    </source>
</evidence>
<dbReference type="EC" id="3.1.3.12" evidence="2"/>
<dbReference type="EMBL" id="UAUU01000003">
    <property type="protein sequence ID" value="SPZ84652.1"/>
    <property type="molecule type" value="Genomic_DNA"/>
</dbReference>
<protein>
    <recommendedName>
        <fullName evidence="2">Trehalose 6-phosphate phosphatase</fullName>
        <ecNumber evidence="2">3.1.3.12</ecNumber>
    </recommendedName>
</protein>
<dbReference type="GO" id="GO:0003825">
    <property type="term" value="F:alpha,alpha-trehalose-phosphate synthase (UDP-forming) activity"/>
    <property type="evidence" value="ECO:0007669"/>
    <property type="project" value="TreeGrafter"/>
</dbReference>
<dbReference type="GO" id="GO:0005992">
    <property type="term" value="P:trehalose biosynthetic process"/>
    <property type="evidence" value="ECO:0007669"/>
    <property type="project" value="UniProtKB-UniPathway"/>
</dbReference>
<dbReference type="NCBIfam" id="TIGR00685">
    <property type="entry name" value="T6PP"/>
    <property type="match status" value="1"/>
</dbReference>
<keyword evidence="2 3" id="KW-0378">Hydrolase</keyword>
<dbReference type="Gene3D" id="3.40.50.1000">
    <property type="entry name" value="HAD superfamily/HAD-like"/>
    <property type="match status" value="1"/>
</dbReference>
<dbReference type="GO" id="GO:0004805">
    <property type="term" value="F:trehalose-phosphatase activity"/>
    <property type="evidence" value="ECO:0007669"/>
    <property type="project" value="UniProtKB-EC"/>
</dbReference>
<dbReference type="AlphaFoldDB" id="A0A2X2IQU7"/>
<keyword evidence="2" id="KW-0460">Magnesium</keyword>
<name>A0A2X2IQU7_SPHMU</name>
<dbReference type="InterPro" id="IPR023214">
    <property type="entry name" value="HAD_sf"/>
</dbReference>
<accession>A0A2X2IQU7</accession>
<dbReference type="PANTHER" id="PTHR10788">
    <property type="entry name" value="TREHALOSE-6-PHOSPHATE SYNTHASE"/>
    <property type="match status" value="1"/>
</dbReference>
<dbReference type="SUPFAM" id="SSF56784">
    <property type="entry name" value="HAD-like"/>
    <property type="match status" value="1"/>
</dbReference>
<dbReference type="InterPro" id="IPR036412">
    <property type="entry name" value="HAD-like_sf"/>
</dbReference>
<comment type="function">
    <text evidence="2">Removes the phosphate from trehalose 6-phosphate to produce free trehalose.</text>
</comment>
<dbReference type="InterPro" id="IPR001830">
    <property type="entry name" value="Glyco_trans_20"/>
</dbReference>
<dbReference type="PANTHER" id="PTHR10788:SF106">
    <property type="entry name" value="BCDNA.GH08860"/>
    <property type="match status" value="1"/>
</dbReference>
<reference evidence="3 4" key="1">
    <citation type="submission" date="2018-06" db="EMBL/GenBank/DDBJ databases">
        <authorList>
            <consortium name="Pathogen Informatics"/>
            <person name="Doyle S."/>
        </authorList>
    </citation>
    <scope>NUCLEOTIDE SEQUENCE [LARGE SCALE GENOMIC DNA]</scope>
    <source>
        <strain evidence="3 4">NCTC11343</strain>
    </source>
</reference>